<keyword evidence="5" id="KW-0813">Transport</keyword>
<dbReference type="CDD" id="cd19051">
    <property type="entry name" value="LGIC_TM_cation"/>
    <property type="match status" value="1"/>
</dbReference>
<feature type="transmembrane region" description="Helical" evidence="5">
    <location>
        <begin position="295"/>
        <end position="318"/>
    </location>
</feature>
<evidence type="ECO:0000313" key="10">
    <source>
        <dbReference type="WBParaSite" id="MBELARI_LOCUS6756"/>
    </source>
</evidence>
<dbReference type="GO" id="GO:0005230">
    <property type="term" value="F:extracellular ligand-gated monoatomic ion channel activity"/>
    <property type="evidence" value="ECO:0007669"/>
    <property type="project" value="InterPro"/>
</dbReference>
<dbReference type="Gene3D" id="1.20.58.390">
    <property type="entry name" value="Neurotransmitter-gated ion-channel transmembrane domain"/>
    <property type="match status" value="1"/>
</dbReference>
<dbReference type="GO" id="GO:0004888">
    <property type="term" value="F:transmembrane signaling receptor activity"/>
    <property type="evidence" value="ECO:0007669"/>
    <property type="project" value="InterPro"/>
</dbReference>
<evidence type="ECO:0000256" key="4">
    <source>
        <dbReference type="ARBA" id="ARBA00023136"/>
    </source>
</evidence>
<accession>A0AAF3FLZ9</accession>
<dbReference type="Pfam" id="PF02931">
    <property type="entry name" value="Neur_chan_LBD"/>
    <property type="match status" value="1"/>
</dbReference>
<dbReference type="InterPro" id="IPR006202">
    <property type="entry name" value="Neur_chan_lig-bd"/>
</dbReference>
<evidence type="ECO:0000256" key="5">
    <source>
        <dbReference type="RuleBase" id="RU000687"/>
    </source>
</evidence>
<keyword evidence="9" id="KW-1185">Reference proteome</keyword>
<reference evidence="10" key="1">
    <citation type="submission" date="2024-02" db="UniProtKB">
        <authorList>
            <consortium name="WormBaseParasite"/>
        </authorList>
    </citation>
    <scope>IDENTIFICATION</scope>
</reference>
<dbReference type="PRINTS" id="PR00252">
    <property type="entry name" value="NRIONCHANNEL"/>
</dbReference>
<feature type="compositionally biased region" description="Acidic residues" evidence="6">
    <location>
        <begin position="352"/>
        <end position="361"/>
    </location>
</feature>
<evidence type="ECO:0000256" key="6">
    <source>
        <dbReference type="SAM" id="MobiDB-lite"/>
    </source>
</evidence>
<evidence type="ECO:0000259" key="8">
    <source>
        <dbReference type="Pfam" id="PF02932"/>
    </source>
</evidence>
<feature type="domain" description="Neurotransmitter-gated ion-channel transmembrane" evidence="8">
    <location>
        <begin position="237"/>
        <end position="326"/>
    </location>
</feature>
<dbReference type="SUPFAM" id="SSF90112">
    <property type="entry name" value="Neurotransmitter-gated ion-channel transmembrane pore"/>
    <property type="match status" value="1"/>
</dbReference>
<keyword evidence="5" id="KW-0407">Ion channel</keyword>
<evidence type="ECO:0000256" key="1">
    <source>
        <dbReference type="ARBA" id="ARBA00004141"/>
    </source>
</evidence>
<organism evidence="9 10">
    <name type="scientific">Mesorhabditis belari</name>
    <dbReference type="NCBI Taxonomy" id="2138241"/>
    <lineage>
        <taxon>Eukaryota</taxon>
        <taxon>Metazoa</taxon>
        <taxon>Ecdysozoa</taxon>
        <taxon>Nematoda</taxon>
        <taxon>Chromadorea</taxon>
        <taxon>Rhabditida</taxon>
        <taxon>Rhabditina</taxon>
        <taxon>Rhabditomorpha</taxon>
        <taxon>Rhabditoidea</taxon>
        <taxon>Rhabditidae</taxon>
        <taxon>Mesorhabditinae</taxon>
        <taxon>Mesorhabditis</taxon>
    </lineage>
</organism>
<dbReference type="GO" id="GO:0016020">
    <property type="term" value="C:membrane"/>
    <property type="evidence" value="ECO:0007669"/>
    <property type="project" value="UniProtKB-SubCell"/>
</dbReference>
<dbReference type="WBParaSite" id="MBELARI_LOCUS6756">
    <property type="protein sequence ID" value="MBELARI_LOCUS6756"/>
    <property type="gene ID" value="MBELARI_LOCUS6756"/>
</dbReference>
<dbReference type="InterPro" id="IPR006029">
    <property type="entry name" value="Neurotrans-gated_channel_TM"/>
</dbReference>
<name>A0AAF3FLZ9_9BILA</name>
<feature type="region of interest" description="Disordered" evidence="6">
    <location>
        <begin position="347"/>
        <end position="374"/>
    </location>
</feature>
<dbReference type="InterPro" id="IPR036719">
    <property type="entry name" value="Neuro-gated_channel_TM_sf"/>
</dbReference>
<feature type="transmembrane region" description="Helical" evidence="5">
    <location>
        <begin position="404"/>
        <end position="423"/>
    </location>
</feature>
<feature type="transmembrane region" description="Helical" evidence="5">
    <location>
        <begin position="265"/>
        <end position="283"/>
    </location>
</feature>
<dbReference type="InterPro" id="IPR006201">
    <property type="entry name" value="Neur_channel"/>
</dbReference>
<keyword evidence="3 5" id="KW-1133">Transmembrane helix</keyword>
<evidence type="ECO:0000259" key="7">
    <source>
        <dbReference type="Pfam" id="PF02931"/>
    </source>
</evidence>
<dbReference type="InterPro" id="IPR018000">
    <property type="entry name" value="Neurotransmitter_ion_chnl_CS"/>
</dbReference>
<evidence type="ECO:0000256" key="2">
    <source>
        <dbReference type="ARBA" id="ARBA00022692"/>
    </source>
</evidence>
<dbReference type="PROSITE" id="PS00236">
    <property type="entry name" value="NEUROTR_ION_CHANNEL"/>
    <property type="match status" value="1"/>
</dbReference>
<dbReference type="Gene3D" id="2.70.170.10">
    <property type="entry name" value="Neurotransmitter-gated ion-channel ligand-binding domain"/>
    <property type="match status" value="1"/>
</dbReference>
<keyword evidence="4 5" id="KW-0472">Membrane</keyword>
<dbReference type="PANTHER" id="PTHR18945">
    <property type="entry name" value="NEUROTRANSMITTER GATED ION CHANNEL"/>
    <property type="match status" value="1"/>
</dbReference>
<feature type="transmembrane region" description="Helical" evidence="5">
    <location>
        <begin position="230"/>
        <end position="253"/>
    </location>
</feature>
<protein>
    <submittedName>
        <fullName evidence="10">Uncharacterized protein</fullName>
    </submittedName>
</protein>
<keyword evidence="5" id="KW-0732">Signal</keyword>
<dbReference type="InterPro" id="IPR038050">
    <property type="entry name" value="Neuro_actylchol_rec"/>
</dbReference>
<dbReference type="Pfam" id="PF02932">
    <property type="entry name" value="Neur_chan_memb"/>
    <property type="match status" value="1"/>
</dbReference>
<evidence type="ECO:0000313" key="9">
    <source>
        <dbReference type="Proteomes" id="UP000887575"/>
    </source>
</evidence>
<feature type="chain" id="PRO_5041777708" evidence="5">
    <location>
        <begin position="20"/>
        <end position="442"/>
    </location>
</feature>
<sequence>MNVNSSIIIFLSFIELSRALMNNPYRGPSTLLTKFLQEQHVPSAPPDGVIIVNHEMELVHIIALDELKQTMRVLVYVVQEWNDPSLSWDPQNFANLTHTWLPINTVWIPDIIVFNMLEHSELLKAVRTPVKIEYTGRVTFTYPAIYAVMCELKIKDFPFDDQSCTLRVASWGYDQEKILMNASNKAHLEHYLCNEEWALRNVGITNATYQHEGLVVSEVEYEISVRRKPLFYMITLVLPSYIICILSVAGLFAHFSTKNERQERFTLGVTAILTMAVLSLVVAEKVPHSSEEVPLMVVYFHFNIITVTMATVFTSTVMRVHWKGLQRRGAPPPWILRALYIKEHEESHKDDDEGIEEDVEGDLPSTSCGVPKLNPNRNQGLRRKLRHSIIKSEQWHSISRRLDYLLTFIFILLITGPTLYMFYKNHERMEDGHGGLVRACQF</sequence>
<keyword evidence="5" id="KW-0406">Ion transport</keyword>
<dbReference type="FunFam" id="2.70.170.10:FF:000028">
    <property type="entry name" value="AcetylCholine Receptor"/>
    <property type="match status" value="1"/>
</dbReference>
<feature type="domain" description="Neurotransmitter-gated ion-channel ligand-binding" evidence="7">
    <location>
        <begin position="32"/>
        <end position="229"/>
    </location>
</feature>
<comment type="similarity">
    <text evidence="5">Belongs to the ligand-gated ion channel (TC 1.A.9) family.</text>
</comment>
<keyword evidence="2 5" id="KW-0812">Transmembrane</keyword>
<dbReference type="SUPFAM" id="SSF63712">
    <property type="entry name" value="Nicotinic receptor ligand binding domain-like"/>
    <property type="match status" value="1"/>
</dbReference>
<dbReference type="CDD" id="cd18989">
    <property type="entry name" value="LGIC_ECD_cation"/>
    <property type="match status" value="1"/>
</dbReference>
<proteinExistence type="inferred from homology"/>
<evidence type="ECO:0000256" key="3">
    <source>
        <dbReference type="ARBA" id="ARBA00022989"/>
    </source>
</evidence>
<comment type="subcellular location">
    <subcellularLocation>
        <location evidence="1">Membrane</location>
        <topology evidence="1">Multi-pass membrane protein</topology>
    </subcellularLocation>
</comment>
<dbReference type="AlphaFoldDB" id="A0AAF3FLZ9"/>
<dbReference type="InterPro" id="IPR036734">
    <property type="entry name" value="Neur_chan_lig-bd_sf"/>
</dbReference>
<feature type="signal peptide" evidence="5">
    <location>
        <begin position="1"/>
        <end position="19"/>
    </location>
</feature>
<dbReference type="Proteomes" id="UP000887575">
    <property type="component" value="Unassembled WGS sequence"/>
</dbReference>